<dbReference type="InterPro" id="IPR058533">
    <property type="entry name" value="Cation_efflux_TM"/>
</dbReference>
<name>A0AAU8AAG3_9FIRM</name>
<dbReference type="EMBL" id="CP117826">
    <property type="protein sequence ID" value="XCC62865.1"/>
    <property type="molecule type" value="Genomic_DNA"/>
</dbReference>
<evidence type="ECO:0000256" key="6">
    <source>
        <dbReference type="ARBA" id="ARBA00023136"/>
    </source>
</evidence>
<feature type="domain" description="Cation efflux protein cytoplasmic" evidence="9">
    <location>
        <begin position="210"/>
        <end position="286"/>
    </location>
</feature>
<dbReference type="PANTHER" id="PTHR43840">
    <property type="entry name" value="MITOCHONDRIAL METAL TRANSPORTER 1-RELATED"/>
    <property type="match status" value="1"/>
</dbReference>
<evidence type="ECO:0000259" key="9">
    <source>
        <dbReference type="Pfam" id="PF16916"/>
    </source>
</evidence>
<feature type="transmembrane region" description="Helical" evidence="7">
    <location>
        <begin position="183"/>
        <end position="201"/>
    </location>
</feature>
<dbReference type="GO" id="GO:0008324">
    <property type="term" value="F:monoatomic cation transmembrane transporter activity"/>
    <property type="evidence" value="ECO:0007669"/>
    <property type="project" value="InterPro"/>
</dbReference>
<comment type="similarity">
    <text evidence="2">Belongs to the cation diffusion facilitator (CDF) transporter (TC 2.A.4) family.</text>
</comment>
<dbReference type="InterPro" id="IPR036837">
    <property type="entry name" value="Cation_efflux_CTD_sf"/>
</dbReference>
<evidence type="ECO:0000313" key="10">
    <source>
        <dbReference type="EMBL" id="XCC62865.1"/>
    </source>
</evidence>
<keyword evidence="4 7" id="KW-0812">Transmembrane</keyword>
<dbReference type="RefSeq" id="WP_353423796.1">
    <property type="nucleotide sequence ID" value="NZ_CP117826.1"/>
</dbReference>
<evidence type="ECO:0000256" key="1">
    <source>
        <dbReference type="ARBA" id="ARBA00004141"/>
    </source>
</evidence>
<keyword evidence="6 7" id="KW-0472">Membrane</keyword>
<dbReference type="InterPro" id="IPR027469">
    <property type="entry name" value="Cation_efflux_TMD_sf"/>
</dbReference>
<feature type="transmembrane region" description="Helical" evidence="7">
    <location>
        <begin position="45"/>
        <end position="63"/>
    </location>
</feature>
<keyword evidence="5 7" id="KW-1133">Transmembrane helix</keyword>
<dbReference type="InterPro" id="IPR002524">
    <property type="entry name" value="Cation_efflux"/>
</dbReference>
<dbReference type="Pfam" id="PF16916">
    <property type="entry name" value="ZT_dimer"/>
    <property type="match status" value="1"/>
</dbReference>
<proteinExistence type="inferred from homology"/>
<dbReference type="SUPFAM" id="SSF161111">
    <property type="entry name" value="Cation efflux protein transmembrane domain-like"/>
    <property type="match status" value="1"/>
</dbReference>
<evidence type="ECO:0000256" key="4">
    <source>
        <dbReference type="ARBA" id="ARBA00022692"/>
    </source>
</evidence>
<evidence type="ECO:0000256" key="2">
    <source>
        <dbReference type="ARBA" id="ARBA00008114"/>
    </source>
</evidence>
<keyword evidence="3" id="KW-0813">Transport</keyword>
<sequence length="300" mass="32819">MEDRFLSGKKVAILGIAANIILLLLKLTAGYASDSQAMIADGFNSLGDVFASTVTLLGSIYAAKPKDAEHVWGHGKAEYIASMIIGFSMIVMAVYTAVGSVESLAAGEKLEFSWWLVAIAAATIVTKLSLYCYCIGKSRQYNSVLIKANAQDHRNDVFVTSGTLAAIFLSFAGWYFMDGAIGIAISVWIVYSGVMIILESARVLMDAGMDRDTLEQYRKEVLQIEGIDHVDSLNTKPVGAKAILVVKISVDRDMTVIKSHEIGKKVEDELLACHPELDDVIVHINPDLPHDLEKMEFRKK</sequence>
<dbReference type="Gene3D" id="3.30.70.1350">
    <property type="entry name" value="Cation efflux protein, cytoplasmic domain"/>
    <property type="match status" value="1"/>
</dbReference>
<feature type="transmembrane region" description="Helical" evidence="7">
    <location>
        <begin position="112"/>
        <end position="136"/>
    </location>
</feature>
<evidence type="ECO:0000256" key="3">
    <source>
        <dbReference type="ARBA" id="ARBA00022448"/>
    </source>
</evidence>
<dbReference type="InterPro" id="IPR027470">
    <property type="entry name" value="Cation_efflux_CTD"/>
</dbReference>
<dbReference type="InterPro" id="IPR050291">
    <property type="entry name" value="CDF_Transporter"/>
</dbReference>
<feature type="transmembrane region" description="Helical" evidence="7">
    <location>
        <begin position="84"/>
        <end position="106"/>
    </location>
</feature>
<dbReference type="NCBIfam" id="TIGR01297">
    <property type="entry name" value="CDF"/>
    <property type="match status" value="1"/>
</dbReference>
<dbReference type="AlphaFoldDB" id="A0AAU8AAG3"/>
<gene>
    <name evidence="10" type="ORF">PUP29_02775</name>
</gene>
<accession>A0AAU8AAG3</accession>
<evidence type="ECO:0000256" key="5">
    <source>
        <dbReference type="ARBA" id="ARBA00022989"/>
    </source>
</evidence>
<feature type="transmembrane region" description="Helical" evidence="7">
    <location>
        <begin position="157"/>
        <end position="177"/>
    </location>
</feature>
<dbReference type="Pfam" id="PF01545">
    <property type="entry name" value="Cation_efflux"/>
    <property type="match status" value="1"/>
</dbReference>
<dbReference type="PANTHER" id="PTHR43840:SF15">
    <property type="entry name" value="MITOCHONDRIAL METAL TRANSPORTER 1-RELATED"/>
    <property type="match status" value="1"/>
</dbReference>
<comment type="subcellular location">
    <subcellularLocation>
        <location evidence="1">Membrane</location>
        <topology evidence="1">Multi-pass membrane protein</topology>
    </subcellularLocation>
</comment>
<dbReference type="Gene3D" id="1.20.1510.10">
    <property type="entry name" value="Cation efflux protein transmembrane domain"/>
    <property type="match status" value="1"/>
</dbReference>
<evidence type="ECO:0000259" key="8">
    <source>
        <dbReference type="Pfam" id="PF01545"/>
    </source>
</evidence>
<reference evidence="10" key="1">
    <citation type="submission" date="2023-02" db="EMBL/GenBank/DDBJ databases">
        <title>Gut commensal Christensenella minuta modulates host metabolism via a new class of secondary bile acids.</title>
        <authorList>
            <person name="Liu C."/>
        </authorList>
    </citation>
    <scope>NUCLEOTIDE SEQUENCE</scope>
    <source>
        <strain evidence="10">CA70</strain>
    </source>
</reference>
<organism evidence="10">
    <name type="scientific">Christensenella massiliensis</name>
    <dbReference type="NCBI Taxonomy" id="1805714"/>
    <lineage>
        <taxon>Bacteria</taxon>
        <taxon>Bacillati</taxon>
        <taxon>Bacillota</taxon>
        <taxon>Clostridia</taxon>
        <taxon>Christensenellales</taxon>
        <taxon>Christensenellaceae</taxon>
        <taxon>Christensenella</taxon>
    </lineage>
</organism>
<dbReference type="SUPFAM" id="SSF160240">
    <property type="entry name" value="Cation efflux protein cytoplasmic domain-like"/>
    <property type="match status" value="1"/>
</dbReference>
<dbReference type="FunFam" id="1.20.1510.10:FF:000006">
    <property type="entry name" value="Divalent cation efflux transporter"/>
    <property type="match status" value="1"/>
</dbReference>
<dbReference type="GO" id="GO:0016020">
    <property type="term" value="C:membrane"/>
    <property type="evidence" value="ECO:0007669"/>
    <property type="project" value="UniProtKB-SubCell"/>
</dbReference>
<feature type="transmembrane region" description="Helical" evidence="7">
    <location>
        <begin position="12"/>
        <end position="33"/>
    </location>
</feature>
<protein>
    <submittedName>
        <fullName evidence="10">Cation diffusion facilitator family transporter</fullName>
    </submittedName>
</protein>
<feature type="domain" description="Cation efflux protein transmembrane" evidence="8">
    <location>
        <begin position="13"/>
        <end position="205"/>
    </location>
</feature>
<evidence type="ECO:0000256" key="7">
    <source>
        <dbReference type="SAM" id="Phobius"/>
    </source>
</evidence>